<dbReference type="OrthoDB" id="10253113at2759"/>
<dbReference type="InterPro" id="IPR032675">
    <property type="entry name" value="LRR_dom_sf"/>
</dbReference>
<keyword evidence="3" id="KW-0411">Iron-sulfur</keyword>
<dbReference type="InterPro" id="IPR009016">
    <property type="entry name" value="Fe_hydrogenase"/>
</dbReference>
<dbReference type="InterPro" id="IPR050340">
    <property type="entry name" value="Cytosolic_Fe-S_CAF"/>
</dbReference>
<dbReference type="SUPFAM" id="SSF53920">
    <property type="entry name" value="Fe-only hydrogenase"/>
    <property type="match status" value="1"/>
</dbReference>
<evidence type="ECO:0000313" key="6">
    <source>
        <dbReference type="Proteomes" id="UP000321518"/>
    </source>
</evidence>
<keyword evidence="2" id="KW-0004">4Fe-4S</keyword>
<evidence type="ECO:0000256" key="2">
    <source>
        <dbReference type="ARBA" id="ARBA00022485"/>
    </source>
</evidence>
<organism evidence="5 6">
    <name type="scientific">Rhodotorula toruloides</name>
    <name type="common">Yeast</name>
    <name type="synonym">Rhodosporidium toruloides</name>
    <dbReference type="NCBI Taxonomy" id="5286"/>
    <lineage>
        <taxon>Eukaryota</taxon>
        <taxon>Fungi</taxon>
        <taxon>Dikarya</taxon>
        <taxon>Basidiomycota</taxon>
        <taxon>Pucciniomycotina</taxon>
        <taxon>Microbotryomycetes</taxon>
        <taxon>Sporidiobolales</taxon>
        <taxon>Sporidiobolaceae</taxon>
        <taxon>Rhodotorula</taxon>
    </lineage>
</organism>
<evidence type="ECO:0000256" key="1">
    <source>
        <dbReference type="ARBA" id="ARBA00006596"/>
    </source>
</evidence>
<comment type="similarity">
    <text evidence="1">Belongs to the NARF family.</text>
</comment>
<dbReference type="Gene3D" id="3.80.10.10">
    <property type="entry name" value="Ribonuclease Inhibitor"/>
    <property type="match status" value="1"/>
</dbReference>
<dbReference type="AlphaFoldDB" id="A0A511KPM3"/>
<gene>
    <name evidence="5" type="ORF">Rt10032_c20g6334</name>
</gene>
<dbReference type="InterPro" id="IPR004108">
    <property type="entry name" value="Fe_hydrogenase_lsu_C"/>
</dbReference>
<dbReference type="EMBL" id="BJWK01000020">
    <property type="protein sequence ID" value="GEM12317.1"/>
    <property type="molecule type" value="Genomic_DNA"/>
</dbReference>
<dbReference type="Proteomes" id="UP000321518">
    <property type="component" value="Unassembled WGS sequence"/>
</dbReference>
<reference evidence="5 6" key="1">
    <citation type="submission" date="2019-07" db="EMBL/GenBank/DDBJ databases">
        <title>Rhodotorula toruloides NBRC10032 genome sequencing.</title>
        <authorList>
            <person name="Shida Y."/>
            <person name="Takaku H."/>
            <person name="Ogasawara W."/>
            <person name="Mori K."/>
        </authorList>
    </citation>
    <scope>NUCLEOTIDE SEQUENCE [LARGE SCALE GENOMIC DNA]</scope>
    <source>
        <strain evidence="5 6">NBRC10032</strain>
    </source>
</reference>
<evidence type="ECO:0000259" key="4">
    <source>
        <dbReference type="Pfam" id="PF02906"/>
    </source>
</evidence>
<accession>A0A511KPM3</accession>
<name>A0A511KPM3_RHOTO</name>
<evidence type="ECO:0000256" key="3">
    <source>
        <dbReference type="ARBA" id="ARBA00023014"/>
    </source>
</evidence>
<keyword evidence="2" id="KW-0479">Metal-binding</keyword>
<keyword evidence="2" id="KW-0408">Iron</keyword>
<dbReference type="Gene3D" id="3.40.50.1780">
    <property type="match status" value="1"/>
</dbReference>
<dbReference type="Gene3D" id="3.40.950.10">
    <property type="entry name" value="Fe-only Hydrogenase (Larger Subunit), Chain L, domain 3"/>
    <property type="match status" value="1"/>
</dbReference>
<dbReference type="PANTHER" id="PTHR11615">
    <property type="entry name" value="NITRATE, FORMATE, IRON DEHYDROGENASE"/>
    <property type="match status" value="1"/>
</dbReference>
<sequence length="968" mass="105530">MTDLSDYLAPSQACIKPVTYVAEESDSSALDKPSASAAAEIIIGEDSGFYEKGQDGEKGKKLKKAEITLNDCLACSGCITSAESVLVSMQSHEEVYRVLRKQPDLTPILSVSPQSVASLAALYDLSLEETMRGLRAFFKQHLGFRLIFDTTFPRALSLLESRSELHERRSNYYANPSPSLPSLLTASTSSLAAPTKLSPASSSIAPLPILSSACPGWICYAEKTHGDLLPFVSGVKSPQAVSGVLVKGAVVAGRLGLRPDQVYHVAVMPCYDKKLEASRPDFATTHQVPTFADGTESVSVRDVDLVLTTGEVARMISDKGLSLRVLAATGEASDFDGRTEEQFFPFSQLLNPPRGTSSGSYVHAALSSLLSPPSTSNSPTISSSPTISRSDWPFLRLESKLVRNDDYVEYTLRRVSTPYASSSSSDTTTEPGEVLVKAAKCYGFRNLQNVVRKLSREAGVSVGRGAAGKAPASSAAAAANARRAAKLAGGAGAKDAKVEPLIEFIEVMACPSGASWTGAAGEGFVGRVDEEGMPDTVGEVVEAEIKIVANQDVGKGAAGEGTGVGSDDDRVLSAKEWVQEVEKRYWSGSATADRPRRDNLHIDSIHPSIRPFHWQRMGSRRLVGAKSFSKTLRRLDKLQSLQVLELDEDLAHVLSSVDLEFSALPQLRTLTCVPPERHVDRRRDDLDATTFQLGGDMPCPADAMAADTATAMRAVKLVLFGYGFDKWPHYDFAEAFPALRHFEAHDSVFDTQFRDIVSTLPRDLKTLRLVKYDFRNRIGFHGSLDDLFPDFDGLESLYLFDGTFNVPPLRAFLNSANLLVSVGFGLNSPVTDDFLRSLVEGPTRLPRLRTLELDYVRCGRGLTMKSQGFKLSKDAEFTPFHEYPGWWEADWPADASQRGLSQIMQAARRGVTLTGSALDTKGWEDDYMAEVYNGLMAWGLEVDNSEEASEFFGDSVVRDFQDIIFSWL</sequence>
<proteinExistence type="inferred from homology"/>
<protein>
    <submittedName>
        <fullName evidence="5">Cytosolic Fe-S cluster assembly factor NAR1</fullName>
    </submittedName>
</protein>
<feature type="domain" description="Iron hydrogenase large subunit C-terminal" evidence="4">
    <location>
        <begin position="108"/>
        <end position="330"/>
    </location>
</feature>
<dbReference type="GO" id="GO:0051539">
    <property type="term" value="F:4 iron, 4 sulfur cluster binding"/>
    <property type="evidence" value="ECO:0007669"/>
    <property type="project" value="UniProtKB-KW"/>
</dbReference>
<dbReference type="Pfam" id="PF02906">
    <property type="entry name" value="Fe_hyd_lg_C"/>
    <property type="match status" value="1"/>
</dbReference>
<evidence type="ECO:0000313" key="5">
    <source>
        <dbReference type="EMBL" id="GEM12317.1"/>
    </source>
</evidence>
<comment type="caution">
    <text evidence="5">The sequence shown here is derived from an EMBL/GenBank/DDBJ whole genome shotgun (WGS) entry which is preliminary data.</text>
</comment>